<evidence type="ECO:0000256" key="5">
    <source>
        <dbReference type="ARBA" id="ARBA00022692"/>
    </source>
</evidence>
<sequence>MELLSFDKYAYYIWFSYFLTFGVVAILFIRTRSIHKNVITQLRIKYSRGK</sequence>
<evidence type="ECO:0000256" key="3">
    <source>
        <dbReference type="ARBA" id="ARBA00022475"/>
    </source>
</evidence>
<reference evidence="11" key="1">
    <citation type="submission" date="2016-10" db="EMBL/GenBank/DDBJ databases">
        <authorList>
            <person name="de Groot N.N."/>
        </authorList>
    </citation>
    <scope>NUCLEOTIDE SEQUENCE</scope>
</reference>
<keyword evidence="6" id="KW-0201">Cytochrome c-type biogenesis</keyword>
<proteinExistence type="predicted"/>
<organism evidence="11">
    <name type="scientific">hydrothermal vent metagenome</name>
    <dbReference type="NCBI Taxonomy" id="652676"/>
    <lineage>
        <taxon>unclassified sequences</taxon>
        <taxon>metagenomes</taxon>
        <taxon>ecological metagenomes</taxon>
    </lineage>
</organism>
<evidence type="ECO:0008006" key="12">
    <source>
        <dbReference type="Google" id="ProtNLM"/>
    </source>
</evidence>
<comment type="subcellular location">
    <subcellularLocation>
        <location evidence="1">Cell inner membrane</location>
        <topology evidence="1">Single-pass membrane protein</topology>
    </subcellularLocation>
</comment>
<dbReference type="GO" id="GO:0015886">
    <property type="term" value="P:heme transport"/>
    <property type="evidence" value="ECO:0007669"/>
    <property type="project" value="InterPro"/>
</dbReference>
<evidence type="ECO:0000256" key="4">
    <source>
        <dbReference type="ARBA" id="ARBA00022519"/>
    </source>
</evidence>
<dbReference type="NCBIfam" id="TIGR03141">
    <property type="entry name" value="cytochro_ccmD"/>
    <property type="match status" value="1"/>
</dbReference>
<keyword evidence="4" id="KW-0997">Cell inner membrane</keyword>
<keyword evidence="2" id="KW-0813">Transport</keyword>
<dbReference type="EMBL" id="FPHV01000084">
    <property type="protein sequence ID" value="SFV81701.1"/>
    <property type="molecule type" value="Genomic_DNA"/>
</dbReference>
<protein>
    <recommendedName>
        <fullName evidence="12">Heme exporter protein D</fullName>
    </recommendedName>
</protein>
<evidence type="ECO:0000313" key="11">
    <source>
        <dbReference type="EMBL" id="SFV82692.1"/>
    </source>
</evidence>
<evidence type="ECO:0000256" key="8">
    <source>
        <dbReference type="ARBA" id="ARBA00023136"/>
    </source>
</evidence>
<dbReference type="GO" id="GO:0017004">
    <property type="term" value="P:cytochrome complex assembly"/>
    <property type="evidence" value="ECO:0007669"/>
    <property type="project" value="UniProtKB-KW"/>
</dbReference>
<evidence type="ECO:0000313" key="10">
    <source>
        <dbReference type="EMBL" id="SFV81701.1"/>
    </source>
</evidence>
<evidence type="ECO:0000256" key="9">
    <source>
        <dbReference type="SAM" id="Phobius"/>
    </source>
</evidence>
<name>A0A1W1DN53_9ZZZZ</name>
<evidence type="ECO:0000256" key="1">
    <source>
        <dbReference type="ARBA" id="ARBA00004377"/>
    </source>
</evidence>
<dbReference type="InterPro" id="IPR007078">
    <property type="entry name" value="Haem_export_protD_CcmD"/>
</dbReference>
<gene>
    <name evidence="10" type="ORF">MNB_SUP05-6-1102</name>
    <name evidence="11" type="ORF">MNB_SUP05-6-291</name>
</gene>
<dbReference type="GO" id="GO:0005886">
    <property type="term" value="C:plasma membrane"/>
    <property type="evidence" value="ECO:0007669"/>
    <property type="project" value="UniProtKB-SubCell"/>
</dbReference>
<dbReference type="Pfam" id="PF04995">
    <property type="entry name" value="CcmD"/>
    <property type="match status" value="1"/>
</dbReference>
<evidence type="ECO:0000256" key="6">
    <source>
        <dbReference type="ARBA" id="ARBA00022748"/>
    </source>
</evidence>
<keyword evidence="3" id="KW-1003">Cell membrane</keyword>
<evidence type="ECO:0000256" key="7">
    <source>
        <dbReference type="ARBA" id="ARBA00022989"/>
    </source>
</evidence>
<feature type="transmembrane region" description="Helical" evidence="9">
    <location>
        <begin position="12"/>
        <end position="29"/>
    </location>
</feature>
<dbReference type="AlphaFoldDB" id="A0A1W1DN53"/>
<dbReference type="EMBL" id="FPHV01000215">
    <property type="protein sequence ID" value="SFV82692.1"/>
    <property type="molecule type" value="Genomic_DNA"/>
</dbReference>
<evidence type="ECO:0000256" key="2">
    <source>
        <dbReference type="ARBA" id="ARBA00022448"/>
    </source>
</evidence>
<keyword evidence="5 9" id="KW-0812">Transmembrane</keyword>
<accession>A0A1W1DN53</accession>
<keyword evidence="8 9" id="KW-0472">Membrane</keyword>
<keyword evidence="7 9" id="KW-1133">Transmembrane helix</keyword>